<sequence length="1070" mass="119386">MVLSMASLNNEETHSIPSFHGKSDDRSSSYLLLSLTDGTLVTMNAWTGKLEASVSTDPLLQKHRTDNTELSDELKDSSVSIVPGLDGRLYSYSELSESGDPSLEVLPFSIHSILEHPIRSCTPDTQECGILTASAETSLIALDEKGHLLWKTENGDSILREKRPTEAALLLQRKEYWIRHVSESTGKQAWNVSLGNYQALDFRDVLLDDETALDADEDDIVGLAESKFIKAKMPSILFSNAGRTLSAVDPENGSILWQQTTPSVLSSVFGISNGHWTTVTVVESDLDFDEMTEATESKQLELTYPPRETVEHDETWSKAAWEAARAYYRPQEAEWDLRRKEPQKLLPSGEPRQSRLSIGETCTVEHDSFESKLGFVFNQPERERGTPLPQRTSIHPGGLLLSWRLVEFLAICVVVLSVGLHRLYNSKKRKWLSEATTDARKTRPHVAYSLDLETSTSKLPPRSGNLKRSQSLPGAFVESTNFTSKNDFGDLSRSAAISKNEDNDMILSTPGNEQNQRPIEDSKQPVQLGGIPLVRYSRYASEFEEFEALGAGGFGRIFRCKNVLDGREYAIKKISVKGADSSDPGFQRRLQRVLREVKILAVLDHPNIVRYYTAWLEIDDDDKPVTASSSNGPEEQKTFDDATDNSLFTTDSVSKWEDDHCSAPTLQRTHLNAGNPLGWNMTSNFSFSSLRRDRLSKNFHNDFEFMSESRNDDSTILETGLFENAKLSHQRNVTMSRNTSMKPTQSDTNNATKHTLYIQMQLCSQSTVAEFLLDEEARRGSLESGIDIPRALQLFVQIAQAVHYVHDQGLIHRDLKPSNCFMDTKGIIKVGDFGLSREASTEDDISDAVSPNNSSRAILTTNLGTRSYASPEQTNASDYDSSTDIYSLGIILFELCYPMYTGMERSVCLTNLRAHKFPSDWNKKVGTSFPTLQSLITSMLNKVPSERPTSLEVADTIQSILGEFTIVSLDKEHGPETILLRVEAEYRDDALGHTIKLIKSIPVHDDGSPVKVAQYGLRSSSSGDRPTAIMEFAIQSAFPKAAGRELVSQLSKRPEIFKVRQVSHISSNSK</sequence>
<evidence type="ECO:0000256" key="1">
    <source>
        <dbReference type="ARBA" id="ARBA00004115"/>
    </source>
</evidence>
<evidence type="ECO:0000259" key="14">
    <source>
        <dbReference type="PROSITE" id="PS50011"/>
    </source>
</evidence>
<comment type="subcellular location">
    <subcellularLocation>
        <location evidence="1">Endoplasmic reticulum membrane</location>
        <topology evidence="1">Single-pass type I membrane protein</topology>
    </subcellularLocation>
</comment>
<keyword evidence="15" id="KW-0648">Protein biosynthesis</keyword>
<dbReference type="GO" id="GO:0004694">
    <property type="term" value="F:eukaryotic translation initiation factor 2alpha kinase activity"/>
    <property type="evidence" value="ECO:0007669"/>
    <property type="project" value="TreeGrafter"/>
</dbReference>
<dbReference type="SUPFAM" id="SSF56112">
    <property type="entry name" value="Protein kinase-like (PK-like)"/>
    <property type="match status" value="1"/>
</dbReference>
<feature type="domain" description="Protein kinase" evidence="14">
    <location>
        <begin position="543"/>
        <end position="961"/>
    </location>
</feature>
<dbReference type="InParanoid" id="A0A1Z5JDV3"/>
<dbReference type="InterPro" id="IPR017441">
    <property type="entry name" value="Protein_kinase_ATP_BS"/>
</dbReference>
<dbReference type="GO" id="GO:0003743">
    <property type="term" value="F:translation initiation factor activity"/>
    <property type="evidence" value="ECO:0007669"/>
    <property type="project" value="UniProtKB-KW"/>
</dbReference>
<keyword evidence="7 12" id="KW-0067">ATP-binding</keyword>
<keyword evidence="15" id="KW-0396">Initiation factor</keyword>
<comment type="catalytic activity">
    <reaction evidence="11">
        <text>L-seryl-[protein] + ATP = O-phospho-L-seryl-[protein] + ADP + H(+)</text>
        <dbReference type="Rhea" id="RHEA:17989"/>
        <dbReference type="Rhea" id="RHEA-COMP:9863"/>
        <dbReference type="Rhea" id="RHEA-COMP:11604"/>
        <dbReference type="ChEBI" id="CHEBI:15378"/>
        <dbReference type="ChEBI" id="CHEBI:29999"/>
        <dbReference type="ChEBI" id="CHEBI:30616"/>
        <dbReference type="ChEBI" id="CHEBI:83421"/>
        <dbReference type="ChEBI" id="CHEBI:456216"/>
        <dbReference type="EC" id="2.7.11.1"/>
    </reaction>
    <physiologicalReaction direction="left-to-right" evidence="11">
        <dbReference type="Rhea" id="RHEA:17990"/>
    </physiologicalReaction>
</comment>
<dbReference type="InterPro" id="IPR011009">
    <property type="entry name" value="Kinase-like_dom_sf"/>
</dbReference>
<dbReference type="PROSITE" id="PS00108">
    <property type="entry name" value="PROTEIN_KINASE_ST"/>
    <property type="match status" value="1"/>
</dbReference>
<evidence type="ECO:0000256" key="12">
    <source>
        <dbReference type="PROSITE-ProRule" id="PRU10141"/>
    </source>
</evidence>
<gene>
    <name evidence="15" type="ORF">FisN_1Hh128</name>
</gene>
<evidence type="ECO:0000256" key="4">
    <source>
        <dbReference type="ARBA" id="ARBA00022679"/>
    </source>
</evidence>
<evidence type="ECO:0000256" key="11">
    <source>
        <dbReference type="ARBA" id="ARBA00048977"/>
    </source>
</evidence>
<evidence type="ECO:0000256" key="8">
    <source>
        <dbReference type="ARBA" id="ARBA00023193"/>
    </source>
</evidence>
<dbReference type="Proteomes" id="UP000198406">
    <property type="component" value="Unassembled WGS sequence"/>
</dbReference>
<dbReference type="PANTHER" id="PTHR11042:SF160">
    <property type="entry name" value="EUKARYOTIC TRANSLATION INITIATION FACTOR 2-ALPHA KINASE 1"/>
    <property type="match status" value="1"/>
</dbReference>
<evidence type="ECO:0000256" key="3">
    <source>
        <dbReference type="ARBA" id="ARBA00022527"/>
    </source>
</evidence>
<keyword evidence="5 12" id="KW-0547">Nucleotide-binding</keyword>
<keyword evidence="6 15" id="KW-0418">Kinase</keyword>
<feature type="region of interest" description="Disordered" evidence="13">
    <location>
        <begin position="1"/>
        <end position="25"/>
    </location>
</feature>
<evidence type="ECO:0000313" key="15">
    <source>
        <dbReference type="EMBL" id="GAX12200.1"/>
    </source>
</evidence>
<keyword evidence="8" id="KW-0652">Protein synthesis inhibitor</keyword>
<dbReference type="GO" id="GO:0005789">
    <property type="term" value="C:endoplasmic reticulum membrane"/>
    <property type="evidence" value="ECO:0007669"/>
    <property type="project" value="UniProtKB-SubCell"/>
</dbReference>
<dbReference type="EC" id="2.7.11.1" evidence="2"/>
<dbReference type="GO" id="GO:0005634">
    <property type="term" value="C:nucleus"/>
    <property type="evidence" value="ECO:0007669"/>
    <property type="project" value="TreeGrafter"/>
</dbReference>
<dbReference type="CDD" id="cd13996">
    <property type="entry name" value="STKc_EIF2AK"/>
    <property type="match status" value="1"/>
</dbReference>
<dbReference type="GO" id="GO:0017148">
    <property type="term" value="P:negative regulation of translation"/>
    <property type="evidence" value="ECO:0007669"/>
    <property type="project" value="UniProtKB-KW"/>
</dbReference>
<feature type="binding site" evidence="12">
    <location>
        <position position="573"/>
    </location>
    <ligand>
        <name>ATP</name>
        <dbReference type="ChEBI" id="CHEBI:30616"/>
    </ligand>
</feature>
<accession>A0A1Z5JDV3</accession>
<keyword evidence="3" id="KW-0723">Serine/threonine-protein kinase</keyword>
<evidence type="ECO:0000256" key="13">
    <source>
        <dbReference type="SAM" id="MobiDB-lite"/>
    </source>
</evidence>
<dbReference type="InterPro" id="IPR000719">
    <property type="entry name" value="Prot_kinase_dom"/>
</dbReference>
<dbReference type="SMART" id="SM00220">
    <property type="entry name" value="S_TKc"/>
    <property type="match status" value="1"/>
</dbReference>
<comment type="similarity">
    <text evidence="9">Belongs to the protein kinase superfamily. Ser/Thr protein kinase family. GCN2 subfamily.</text>
</comment>
<keyword evidence="16" id="KW-1185">Reference proteome</keyword>
<dbReference type="EMBL" id="BDSP01000050">
    <property type="protein sequence ID" value="GAX12200.1"/>
    <property type="molecule type" value="Genomic_DNA"/>
</dbReference>
<dbReference type="Gene3D" id="3.30.200.20">
    <property type="entry name" value="Phosphorylase Kinase, domain 1"/>
    <property type="match status" value="1"/>
</dbReference>
<evidence type="ECO:0000256" key="9">
    <source>
        <dbReference type="ARBA" id="ARBA00037982"/>
    </source>
</evidence>
<keyword evidence="4 15" id="KW-0808">Transferase</keyword>
<evidence type="ECO:0000256" key="10">
    <source>
        <dbReference type="ARBA" id="ARBA00048659"/>
    </source>
</evidence>
<dbReference type="OrthoDB" id="341578at2759"/>
<dbReference type="InterPro" id="IPR050339">
    <property type="entry name" value="CC_SR_Kinase"/>
</dbReference>
<evidence type="ECO:0000256" key="5">
    <source>
        <dbReference type="ARBA" id="ARBA00022741"/>
    </source>
</evidence>
<dbReference type="GO" id="GO:0106310">
    <property type="term" value="F:protein serine kinase activity"/>
    <property type="evidence" value="ECO:0007669"/>
    <property type="project" value="RHEA"/>
</dbReference>
<feature type="compositionally biased region" description="Polar residues" evidence="13">
    <location>
        <begin position="1"/>
        <end position="10"/>
    </location>
</feature>
<evidence type="ECO:0000256" key="7">
    <source>
        <dbReference type="ARBA" id="ARBA00022840"/>
    </source>
</evidence>
<dbReference type="Gene3D" id="2.130.10.10">
    <property type="entry name" value="YVTN repeat-like/Quinoprotein amine dehydrogenase"/>
    <property type="match status" value="1"/>
</dbReference>
<comment type="caution">
    <text evidence="15">The sequence shown here is derived from an EMBL/GenBank/DDBJ whole genome shotgun (WGS) entry which is preliminary data.</text>
</comment>
<dbReference type="Pfam" id="PF00069">
    <property type="entry name" value="Pkinase"/>
    <property type="match status" value="2"/>
</dbReference>
<dbReference type="InterPro" id="IPR015943">
    <property type="entry name" value="WD40/YVTN_repeat-like_dom_sf"/>
</dbReference>
<dbReference type="PROSITE" id="PS00107">
    <property type="entry name" value="PROTEIN_KINASE_ATP"/>
    <property type="match status" value="1"/>
</dbReference>
<dbReference type="AlphaFoldDB" id="A0A1Z5JDV3"/>
<evidence type="ECO:0000256" key="6">
    <source>
        <dbReference type="ARBA" id="ARBA00022777"/>
    </source>
</evidence>
<dbReference type="Gene3D" id="1.10.510.10">
    <property type="entry name" value="Transferase(Phosphotransferase) domain 1"/>
    <property type="match status" value="1"/>
</dbReference>
<organism evidence="15 16">
    <name type="scientific">Fistulifera solaris</name>
    <name type="common">Oleaginous diatom</name>
    <dbReference type="NCBI Taxonomy" id="1519565"/>
    <lineage>
        <taxon>Eukaryota</taxon>
        <taxon>Sar</taxon>
        <taxon>Stramenopiles</taxon>
        <taxon>Ochrophyta</taxon>
        <taxon>Bacillariophyta</taxon>
        <taxon>Bacillariophyceae</taxon>
        <taxon>Bacillariophycidae</taxon>
        <taxon>Naviculales</taxon>
        <taxon>Naviculaceae</taxon>
        <taxon>Fistulifera</taxon>
    </lineage>
</organism>
<proteinExistence type="inferred from homology"/>
<dbReference type="InterPro" id="IPR008271">
    <property type="entry name" value="Ser/Thr_kinase_AS"/>
</dbReference>
<dbReference type="GO" id="GO:0005524">
    <property type="term" value="F:ATP binding"/>
    <property type="evidence" value="ECO:0007669"/>
    <property type="project" value="UniProtKB-UniRule"/>
</dbReference>
<evidence type="ECO:0000256" key="2">
    <source>
        <dbReference type="ARBA" id="ARBA00012513"/>
    </source>
</evidence>
<dbReference type="PROSITE" id="PS50011">
    <property type="entry name" value="PROTEIN_KINASE_DOM"/>
    <property type="match status" value="1"/>
</dbReference>
<dbReference type="PANTHER" id="PTHR11042">
    <property type="entry name" value="EUKARYOTIC TRANSLATION INITIATION FACTOR 2-ALPHA KINASE EIF2-ALPHA KINASE -RELATED"/>
    <property type="match status" value="1"/>
</dbReference>
<evidence type="ECO:0000313" key="16">
    <source>
        <dbReference type="Proteomes" id="UP000198406"/>
    </source>
</evidence>
<feature type="region of interest" description="Disordered" evidence="13">
    <location>
        <begin position="623"/>
        <end position="645"/>
    </location>
</feature>
<reference evidence="15 16" key="1">
    <citation type="journal article" date="2015" name="Plant Cell">
        <title>Oil accumulation by the oleaginous diatom Fistulifera solaris as revealed by the genome and transcriptome.</title>
        <authorList>
            <person name="Tanaka T."/>
            <person name="Maeda Y."/>
            <person name="Veluchamy A."/>
            <person name="Tanaka M."/>
            <person name="Abida H."/>
            <person name="Marechal E."/>
            <person name="Bowler C."/>
            <person name="Muto M."/>
            <person name="Sunaga Y."/>
            <person name="Tanaka M."/>
            <person name="Yoshino T."/>
            <person name="Taniguchi T."/>
            <person name="Fukuda Y."/>
            <person name="Nemoto M."/>
            <person name="Matsumoto M."/>
            <person name="Wong P.S."/>
            <person name="Aburatani S."/>
            <person name="Fujibuchi W."/>
        </authorList>
    </citation>
    <scope>NUCLEOTIDE SEQUENCE [LARGE SCALE GENOMIC DNA]</scope>
    <source>
        <strain evidence="15 16">JPCC DA0580</strain>
    </source>
</reference>
<comment type="catalytic activity">
    <reaction evidence="10">
        <text>L-threonyl-[protein] + ATP = O-phospho-L-threonyl-[protein] + ADP + H(+)</text>
        <dbReference type="Rhea" id="RHEA:46608"/>
        <dbReference type="Rhea" id="RHEA-COMP:11060"/>
        <dbReference type="Rhea" id="RHEA-COMP:11605"/>
        <dbReference type="ChEBI" id="CHEBI:15378"/>
        <dbReference type="ChEBI" id="CHEBI:30013"/>
        <dbReference type="ChEBI" id="CHEBI:30616"/>
        <dbReference type="ChEBI" id="CHEBI:61977"/>
        <dbReference type="ChEBI" id="CHEBI:456216"/>
        <dbReference type="EC" id="2.7.11.1"/>
    </reaction>
    <physiologicalReaction direction="left-to-right" evidence="10">
        <dbReference type="Rhea" id="RHEA:46609"/>
    </physiologicalReaction>
</comment>
<protein>
    <recommendedName>
        <fullName evidence="2">non-specific serine/threonine protein kinase</fullName>
        <ecNumber evidence="2">2.7.11.1</ecNumber>
    </recommendedName>
</protein>
<name>A0A1Z5JDV3_FISSO</name>